<keyword evidence="2" id="KW-0732">Signal</keyword>
<dbReference type="OMA" id="PAMWNGM"/>
<dbReference type="GO" id="GO:0016787">
    <property type="term" value="F:hydrolase activity"/>
    <property type="evidence" value="ECO:0007669"/>
    <property type="project" value="UniProtKB-KW"/>
</dbReference>
<protein>
    <recommendedName>
        <fullName evidence="3">Gylcosyl hydrolase 115 C-terminal domain-containing protein</fullName>
    </recommendedName>
</protein>
<dbReference type="HOGENOM" id="CLU_004852_0_0_1"/>
<dbReference type="InterPro" id="IPR029018">
    <property type="entry name" value="Hex-like_dom2"/>
</dbReference>
<feature type="domain" description="Gylcosyl hydrolase 115 C-terminal" evidence="3">
    <location>
        <begin position="818"/>
        <end position="993"/>
    </location>
</feature>
<sequence>MWSPLSILFAALAPLPSVLALGGPTCLSFKSTQYAITTNSQAATIWIDSSDWPGVHRAAIDLQNDLEKVTGKRPVILNVTMSATTSNSNLDAASNTIPIIIGTVGKSNLVSFASQSSTTLKNKVAAIQGKWEAGISEVVKNPMAGVTAGYVIFGSDKRGTIYGIYDFLEQAGVSPWYWWSDVPYKNHSAIYAFPNVTCSHGEPSVKYRGIFINDEQPALTDWVIEKFSNGTVANRPPFNRFMYSKVFELLLRLKANYLWPAMWNSAFGVDDPLNQFTADYYGIVMGTSHQEPMLRSSPVEWNQFGSGQWNWDANQANLAKFWTDGVKRGAPYESIYTLGMRGTGDLPVDETGNIDLLQRVVAAQRDIISNVFNKSASTVPQMWCLYKEVQGYYQRGMRVPDDVILLWTDDNWGNIRRLPAHDERNRTGGAGVYYHFDYVGSPRDNKWGSAHNLPKFHHQLGLAKKYGADKIWIVNVGDIKPHEISLDFFMTYAWNTTIWSKDDLDKYRKSWALREFGSDSLAPTIADLVKRFSHLNSRAKVELYNSTMYSLTSYREAEGVMGEWDALVSSSNQVSSQLPAVYQPAYFQLVHHPIIAGRNTQALYIDAGYNQLYASQARSQTNQKADAVEANFEYDEDIRDQYHGLLNGKWNHMMSQTHLGYFYWQQPMLNSMPSITRVQKRQTALPGPMRITVEDSKGAWPGDNSNQCSQGYNCPPPNVPALTPYSPIQNRYIEISAGGPTPYTWTASSNVGWLKLNQTSGSIPDAYAGQRVLLSVNWSAVPVGTSPTGVVTIKSNGGQSVTVSMIADYKTVPSGFSGFVESGGIVSIQTEHYSRSTAVGGVSWEVLPQYGRNLSAVSPAISVDARWAPGAGPVLEYDFYTYNSVNGNITVTVYSAPTLNTAPGYPITYAIAVDNNTPITVQPMPLETDRGDLPSIWSVVVAEEVIRTTTSHKAAPGKHTLKLFATEIGFVTEKIVIETVSGSVAYSYLGPPESVKV</sequence>
<dbReference type="STRING" id="1109443.G4TFP1"/>
<evidence type="ECO:0000259" key="3">
    <source>
        <dbReference type="Pfam" id="PF17829"/>
    </source>
</evidence>
<dbReference type="InterPro" id="IPR042301">
    <property type="entry name" value="GH115_sf"/>
</dbReference>
<dbReference type="PANTHER" id="PTHR37842:SF2">
    <property type="entry name" value="GYLCOSYL HYDROLASE 115 C-TERMINAL DOMAIN-CONTAINING PROTEIN"/>
    <property type="match status" value="1"/>
</dbReference>
<dbReference type="InParanoid" id="G4TFP1"/>
<evidence type="ECO:0000313" key="5">
    <source>
        <dbReference type="Proteomes" id="UP000007148"/>
    </source>
</evidence>
<evidence type="ECO:0000256" key="2">
    <source>
        <dbReference type="SAM" id="SignalP"/>
    </source>
</evidence>
<dbReference type="Gene3D" id="1.20.58.2150">
    <property type="match status" value="1"/>
</dbReference>
<dbReference type="InterPro" id="IPR041437">
    <property type="entry name" value="GH115_C"/>
</dbReference>
<dbReference type="Gene3D" id="2.60.120.1620">
    <property type="match status" value="1"/>
</dbReference>
<dbReference type="EMBL" id="CAFZ01000073">
    <property type="protein sequence ID" value="CCA70145.1"/>
    <property type="molecule type" value="Genomic_DNA"/>
</dbReference>
<accession>G4TFP1</accession>
<dbReference type="Gene3D" id="2.60.40.10">
    <property type="entry name" value="Immunoglobulins"/>
    <property type="match status" value="1"/>
</dbReference>
<feature type="signal peptide" evidence="2">
    <location>
        <begin position="1"/>
        <end position="20"/>
    </location>
</feature>
<dbReference type="Gene3D" id="3.20.20.520">
    <property type="entry name" value="Glycosyl hydrolase family 115"/>
    <property type="match status" value="1"/>
</dbReference>
<dbReference type="eggNOG" id="ENOG502QTU7">
    <property type="taxonomic scope" value="Eukaryota"/>
</dbReference>
<name>G4TFP1_SERID</name>
<comment type="caution">
    <text evidence="4">The sequence shown here is derived from an EMBL/GenBank/DDBJ whole genome shotgun (WGS) entry which is preliminary data.</text>
</comment>
<dbReference type="InterPro" id="IPR031924">
    <property type="entry name" value="GH115"/>
</dbReference>
<dbReference type="Pfam" id="PF17829">
    <property type="entry name" value="GH115_C"/>
    <property type="match status" value="1"/>
</dbReference>
<dbReference type="Proteomes" id="UP000007148">
    <property type="component" value="Unassembled WGS sequence"/>
</dbReference>
<gene>
    <name evidence="4" type="ORF">PIIN_04084</name>
</gene>
<dbReference type="OrthoDB" id="4849794at2759"/>
<feature type="chain" id="PRO_5003468483" description="Gylcosyl hydrolase 115 C-terminal domain-containing protein" evidence="2">
    <location>
        <begin position="21"/>
        <end position="997"/>
    </location>
</feature>
<dbReference type="AlphaFoldDB" id="G4TFP1"/>
<dbReference type="Gene3D" id="3.30.379.10">
    <property type="entry name" value="Chitobiase/beta-hexosaminidase domain 2-like"/>
    <property type="match status" value="1"/>
</dbReference>
<dbReference type="PANTHER" id="PTHR37842">
    <property type="match status" value="1"/>
</dbReference>
<evidence type="ECO:0000256" key="1">
    <source>
        <dbReference type="ARBA" id="ARBA00022801"/>
    </source>
</evidence>
<reference evidence="4 5" key="1">
    <citation type="journal article" date="2011" name="PLoS Pathog.">
        <title>Endophytic Life Strategies Decoded by Genome and Transcriptome Analyses of the Mutualistic Root Symbiont Piriformospora indica.</title>
        <authorList>
            <person name="Zuccaro A."/>
            <person name="Lahrmann U."/>
            <person name="Guldener U."/>
            <person name="Langen G."/>
            <person name="Pfiffi S."/>
            <person name="Biedenkopf D."/>
            <person name="Wong P."/>
            <person name="Samans B."/>
            <person name="Grimm C."/>
            <person name="Basiewicz M."/>
            <person name="Murat C."/>
            <person name="Martin F."/>
            <person name="Kogel K.H."/>
        </authorList>
    </citation>
    <scope>NUCLEOTIDE SEQUENCE [LARGE SCALE GENOMIC DNA]</scope>
    <source>
        <strain evidence="4 5">DSM 11827</strain>
    </source>
</reference>
<dbReference type="Pfam" id="PF15979">
    <property type="entry name" value="Glyco_hydro_115"/>
    <property type="match status" value="1"/>
</dbReference>
<keyword evidence="1" id="KW-0378">Hydrolase</keyword>
<organism evidence="4 5">
    <name type="scientific">Serendipita indica (strain DSM 11827)</name>
    <name type="common">Root endophyte fungus</name>
    <name type="synonym">Piriformospora indica</name>
    <dbReference type="NCBI Taxonomy" id="1109443"/>
    <lineage>
        <taxon>Eukaryota</taxon>
        <taxon>Fungi</taxon>
        <taxon>Dikarya</taxon>
        <taxon>Basidiomycota</taxon>
        <taxon>Agaricomycotina</taxon>
        <taxon>Agaricomycetes</taxon>
        <taxon>Sebacinales</taxon>
        <taxon>Serendipitaceae</taxon>
        <taxon>Serendipita</taxon>
    </lineage>
</organism>
<evidence type="ECO:0000313" key="4">
    <source>
        <dbReference type="EMBL" id="CCA70145.1"/>
    </source>
</evidence>
<dbReference type="InterPro" id="IPR013783">
    <property type="entry name" value="Ig-like_fold"/>
</dbReference>
<keyword evidence="5" id="KW-1185">Reference proteome</keyword>
<proteinExistence type="predicted"/>